<organism evidence="2 3">
    <name type="scientific">Halonotius terrestris</name>
    <dbReference type="NCBI Taxonomy" id="2487750"/>
    <lineage>
        <taxon>Archaea</taxon>
        <taxon>Methanobacteriati</taxon>
        <taxon>Methanobacteriota</taxon>
        <taxon>Stenosarchaea group</taxon>
        <taxon>Halobacteria</taxon>
        <taxon>Halobacteriales</taxon>
        <taxon>Haloferacaceae</taxon>
        <taxon>Halonotius</taxon>
    </lineage>
</organism>
<comment type="caution">
    <text evidence="2">The sequence shown here is derived from an EMBL/GenBank/DDBJ whole genome shotgun (WGS) entry which is preliminary data.</text>
</comment>
<accession>A0A8J8P9K3</accession>
<evidence type="ECO:0000256" key="1">
    <source>
        <dbReference type="SAM" id="Phobius"/>
    </source>
</evidence>
<feature type="transmembrane region" description="Helical" evidence="1">
    <location>
        <begin position="12"/>
        <end position="35"/>
    </location>
</feature>
<keyword evidence="3" id="KW-1185">Reference proteome</keyword>
<dbReference type="OrthoDB" id="326321at2157"/>
<dbReference type="Proteomes" id="UP000705823">
    <property type="component" value="Unassembled WGS sequence"/>
</dbReference>
<feature type="transmembrane region" description="Helical" evidence="1">
    <location>
        <begin position="77"/>
        <end position="104"/>
    </location>
</feature>
<keyword evidence="1" id="KW-1133">Transmembrane helix</keyword>
<sequence>MNGYLGLSRRDVGAGLATAGAAYVAAALFAIFNLLSGSGSRAGPVPTLGMIVTPVVALIVATVVWRVTMPDEPNPRYGAIAGAVSGAVSVFVFTTLIAITAAVIGSPPGPPPDRTVSEAIELVAFIVGFGLLFTLPIIAPIAASVGYGYERNLASGQN</sequence>
<evidence type="ECO:0000313" key="3">
    <source>
        <dbReference type="Proteomes" id="UP000705823"/>
    </source>
</evidence>
<feature type="transmembrane region" description="Helical" evidence="1">
    <location>
        <begin position="124"/>
        <end position="149"/>
    </location>
</feature>
<name>A0A8J8P9K3_9EURY</name>
<dbReference type="AlphaFoldDB" id="A0A8J8P9K3"/>
<dbReference type="RefSeq" id="WP_142980877.1">
    <property type="nucleotide sequence ID" value="NZ_RKLU01000020.1"/>
</dbReference>
<keyword evidence="1" id="KW-0472">Membrane</keyword>
<feature type="transmembrane region" description="Helical" evidence="1">
    <location>
        <begin position="47"/>
        <end position="65"/>
    </location>
</feature>
<protein>
    <submittedName>
        <fullName evidence="2">Uncharacterized protein</fullName>
    </submittedName>
</protein>
<evidence type="ECO:0000313" key="2">
    <source>
        <dbReference type="EMBL" id="TQQ78389.1"/>
    </source>
</evidence>
<keyword evidence="1" id="KW-0812">Transmembrane</keyword>
<proteinExistence type="predicted"/>
<dbReference type="EMBL" id="RKLU01000020">
    <property type="protein sequence ID" value="TQQ78389.1"/>
    <property type="molecule type" value="Genomic_DNA"/>
</dbReference>
<gene>
    <name evidence="2" type="ORF">EGH24_14950</name>
</gene>
<reference evidence="2" key="1">
    <citation type="submission" date="2019-02" db="EMBL/GenBank/DDBJ databases">
        <title>Halonotius sp. a new haloarchaeum isolated from saline soil.</title>
        <authorList>
            <person name="Duran-Viseras A."/>
            <person name="Sanchez-Porro C."/>
            <person name="Ventosa A."/>
        </authorList>
    </citation>
    <scope>NUCLEOTIDE SEQUENCE</scope>
    <source>
        <strain evidence="2">F15B</strain>
    </source>
</reference>